<accession>A0A427YBT1</accession>
<dbReference type="GO" id="GO:0072659">
    <property type="term" value="P:protein localization to plasma membrane"/>
    <property type="evidence" value="ECO:0007669"/>
    <property type="project" value="InterPro"/>
</dbReference>
<comment type="similarity">
    <text evidence="1">Belongs to the EFR3 family.</text>
</comment>
<evidence type="ECO:0000256" key="1">
    <source>
        <dbReference type="ARBA" id="ARBA00010216"/>
    </source>
</evidence>
<feature type="region of interest" description="Disordered" evidence="2">
    <location>
        <begin position="928"/>
        <end position="950"/>
    </location>
</feature>
<dbReference type="Proteomes" id="UP000279259">
    <property type="component" value="Unassembled WGS sequence"/>
</dbReference>
<keyword evidence="4" id="KW-1185">Reference proteome</keyword>
<feature type="compositionally biased region" description="Basic and acidic residues" evidence="2">
    <location>
        <begin position="580"/>
        <end position="610"/>
    </location>
</feature>
<feature type="region of interest" description="Disordered" evidence="2">
    <location>
        <begin position="561"/>
        <end position="641"/>
    </location>
</feature>
<comment type="caution">
    <text evidence="3">The sequence shown here is derived from an EMBL/GenBank/DDBJ whole genome shotgun (WGS) entry which is preliminary data.</text>
</comment>
<evidence type="ECO:0000256" key="2">
    <source>
        <dbReference type="SAM" id="MobiDB-lite"/>
    </source>
</evidence>
<dbReference type="OrthoDB" id="274691at2759"/>
<organism evidence="3 4">
    <name type="scientific">Saitozyma podzolica</name>
    <dbReference type="NCBI Taxonomy" id="1890683"/>
    <lineage>
        <taxon>Eukaryota</taxon>
        <taxon>Fungi</taxon>
        <taxon>Dikarya</taxon>
        <taxon>Basidiomycota</taxon>
        <taxon>Agaricomycotina</taxon>
        <taxon>Tremellomycetes</taxon>
        <taxon>Tremellales</taxon>
        <taxon>Trimorphomycetaceae</taxon>
        <taxon>Saitozyma</taxon>
    </lineage>
</organism>
<dbReference type="SUPFAM" id="SSF48371">
    <property type="entry name" value="ARM repeat"/>
    <property type="match status" value="1"/>
</dbReference>
<dbReference type="PANTHER" id="PTHR47766">
    <property type="entry name" value="PROTEIN EFR3"/>
    <property type="match status" value="1"/>
</dbReference>
<sequence length="950" mass="103441">MVLCSPCGGGLLPAQRLLNEAYPPPKALLAAAPEYKPLNQDLSRLVYHCQNKPSELRRVGEELEKKVTKESRDATGGYQKSRAALLISLAILRALMTECKRDLVVGRAASCFTAFATFTDGGAIGVDDGLTSEYLAILQKFSTMAISGGPGEKPDMEEQNRTRLIALAALHAASGSDSLFTSNAEFPKQIKAIIPALLENIFEGGMDQLKLETAKIEIDASPSPFFSEFSARRPINDRRAPSLHAHIPGEKGPAMSDVLSAAMRSLDGLVGQCKVNQVSAVLDATVAFLDKTGWTDVERSCWLAERLTAFTSLQYRFVVPTRFVELLVDMTDPVVTPKHSTVLAMITTILNSHVSLVGLGVTDLLNSLVTLIIRRIHFDTRDALLQALVQCVSSLGTHIYYADQINDIVEEIALRMAELPTGDASRPEILRVLIHCITGVMSTAHIADEADVRATTPMSLSNDKGKGPQLDTPLEYQQRRQTGRRNPIVPQVWQETLPLLCESKYAVRAAYARALLIYLRKEMPREQPPLRPGDLTGFRFSNALHAAIYTLAMSSCLGAASPDQTPAVSAPTSPVIQNADKPHTNDKEELISETKDKEQDKDKSLTRAEKGVSFNVTEPTPGGTPPNGASTPPRKGSRSRRVSLPLNRLHSSANLSSFDNLHAAIPVAALVTGLPMLLALDKDAGMELVRRPGDGRAGAWVLERKRAIRESVAIVWRRVAERWGVKSVEELVDKALNTLPEPFIVPPLPPTPAPTVLPVPDEPEAFFQHTVEGESSSTTQPLLDPEIVVGEFAASTNVQTATSRDTSTLSKRFTTKWTVETAVKDSVERFSSAQIKPTGDDAHFDVAHALMNIENPSYQSFSRPQSRAVDVTDLREALGGRAETMSLTYTPSVTSTSGTRTLPDEERKRKGLKANQDVKDVLKDIFKDKKKTGARRNGQPLGASLAPTST</sequence>
<proteinExistence type="inferred from homology"/>
<dbReference type="InterPro" id="IPR049150">
    <property type="entry name" value="EFR3_HEAT-like_rpt"/>
</dbReference>
<evidence type="ECO:0000313" key="4">
    <source>
        <dbReference type="Proteomes" id="UP000279259"/>
    </source>
</evidence>
<dbReference type="InterPro" id="IPR039786">
    <property type="entry name" value="EFR3"/>
</dbReference>
<dbReference type="PANTHER" id="PTHR47766:SF1">
    <property type="entry name" value="PROTEIN EFR3"/>
    <property type="match status" value="1"/>
</dbReference>
<evidence type="ECO:0000313" key="3">
    <source>
        <dbReference type="EMBL" id="RSH88609.1"/>
    </source>
</evidence>
<name>A0A427YBT1_9TREE</name>
<protein>
    <submittedName>
        <fullName evidence="3">Plasma membrane localization protein</fullName>
    </submittedName>
</protein>
<dbReference type="AlphaFoldDB" id="A0A427YBT1"/>
<dbReference type="InterPro" id="IPR016024">
    <property type="entry name" value="ARM-type_fold"/>
</dbReference>
<dbReference type="STRING" id="1890683.A0A427YBT1"/>
<feature type="region of interest" description="Disordered" evidence="2">
    <location>
        <begin position="891"/>
        <end position="914"/>
    </location>
</feature>
<dbReference type="Pfam" id="PF21072">
    <property type="entry name" value="EFR3"/>
    <property type="match status" value="1"/>
</dbReference>
<feature type="compositionally biased region" description="Polar residues" evidence="2">
    <location>
        <begin position="891"/>
        <end position="900"/>
    </location>
</feature>
<reference evidence="3 4" key="1">
    <citation type="submission" date="2018-11" db="EMBL/GenBank/DDBJ databases">
        <title>Genome sequence of Saitozyma podzolica DSM 27192.</title>
        <authorList>
            <person name="Aliyu H."/>
            <person name="Gorte O."/>
            <person name="Ochsenreither K."/>
        </authorList>
    </citation>
    <scope>NUCLEOTIDE SEQUENCE [LARGE SCALE GENOMIC DNA]</scope>
    <source>
        <strain evidence="3 4">DSM 27192</strain>
    </source>
</reference>
<gene>
    <name evidence="3" type="primary">EFR3</name>
    <name evidence="3" type="ORF">EHS25_002836</name>
</gene>
<feature type="compositionally biased region" description="Polar residues" evidence="2">
    <location>
        <begin position="562"/>
        <end position="576"/>
    </location>
</feature>
<dbReference type="EMBL" id="RSCD01000016">
    <property type="protein sequence ID" value="RSH88609.1"/>
    <property type="molecule type" value="Genomic_DNA"/>
</dbReference>